<comment type="caution">
    <text evidence="1">The sequence shown here is derived from an EMBL/GenBank/DDBJ whole genome shotgun (WGS) entry which is preliminary data.</text>
</comment>
<reference evidence="1 2" key="1">
    <citation type="submission" date="2015-11" db="EMBL/GenBank/DDBJ databases">
        <title>Expanding the genomic diversity of Burkholderia species for the development of highly accurate diagnostics.</title>
        <authorList>
            <person name="Sahl J."/>
            <person name="Keim P."/>
            <person name="Wagner D."/>
        </authorList>
    </citation>
    <scope>NUCLEOTIDE SEQUENCE [LARGE SCALE GENOMIC DNA]</scope>
    <source>
        <strain evidence="1 2">MSMB1301WGS</strain>
    </source>
</reference>
<protein>
    <submittedName>
        <fullName evidence="1">Uncharacterized protein</fullName>
    </submittedName>
</protein>
<dbReference type="EMBL" id="LPEQ01000113">
    <property type="protein sequence ID" value="KVV40889.1"/>
    <property type="molecule type" value="Genomic_DNA"/>
</dbReference>
<accession>A0A106DRG2</accession>
<keyword evidence="2" id="KW-1185">Reference proteome</keyword>
<sequence length="221" mass="24425">MNDSTTKIDLRATYRWPVDEEPAEPIRWSGLDLSDVLDGPLPGLCAYYGHGMSEAIGADYQLTKKKGAFGRSTMTHHIATIEIEAQITNPVPGSRSSIERWTLIDGVPPVLDVRASRYPPKLRPTLEALFGTKKFREVLRTEPHRARELLDVMPHIEAVVFSVSCKDDVPRTLMWIVDPEKTITSISSKSGLTFELVAPPAPNGAAVKARAPARKSRRAAQ</sequence>
<dbReference type="Proteomes" id="UP000062317">
    <property type="component" value="Unassembled WGS sequence"/>
</dbReference>
<dbReference type="AlphaFoldDB" id="A0A106DRG2"/>
<evidence type="ECO:0000313" key="1">
    <source>
        <dbReference type="EMBL" id="KVV40889.1"/>
    </source>
</evidence>
<organism evidence="1 2">
    <name type="scientific">Burkholderia territorii</name>
    <dbReference type="NCBI Taxonomy" id="1503055"/>
    <lineage>
        <taxon>Bacteria</taxon>
        <taxon>Pseudomonadati</taxon>
        <taxon>Pseudomonadota</taxon>
        <taxon>Betaproteobacteria</taxon>
        <taxon>Burkholderiales</taxon>
        <taxon>Burkholderiaceae</taxon>
        <taxon>Burkholderia</taxon>
        <taxon>Burkholderia cepacia complex</taxon>
    </lineage>
</organism>
<dbReference type="RefSeq" id="WP_060108209.1">
    <property type="nucleotide sequence ID" value="NZ_LPEQ01000113.1"/>
</dbReference>
<gene>
    <name evidence="1" type="ORF">WT27_13250</name>
</gene>
<evidence type="ECO:0000313" key="2">
    <source>
        <dbReference type="Proteomes" id="UP000062317"/>
    </source>
</evidence>
<proteinExistence type="predicted"/>
<name>A0A106DRG2_9BURK</name>